<sequence>MASPAKVVALAVIGKNNNPLYVRNFSTQPDLKFHFIAHTSCDVIEERVAPGTRSFDLYLGLLYVMEDLAVFGYMTNTRIKFVLMVSATDAAIKDQEIKAIFRKIHAVYVDLQLDPFWDPEAAQMISNQNALGALDGMLFMPRDARLPRLLALLEPNQRARVLEVSALVRRISVVVRRERERALEAQAIERSLRTLWLLSVEQPGSMRRPISSLAPTIPVLCECTLPQTGPLARQGGRLLTPTPASLLLGLRRLHRVHVRVLSRLIALLLEHGRFLGEAAKSHLASSTRGSVVAASVLSQLACRIQSVFSDDAPAQIEEWDRVLAPLAQSPSPKDVLPALAASNPATGATCTPSQISMHSLQQDHFDAETSWPRSPPDTSQPDFSADADPYHHAFDASEHVSATPIVLAVTSPLCATARDLGTPVTPIESSFASSVLALGQGQPASRATPTPVCVEPSVAALLSQETQEVESSNPQLDGKMMQLADGLLPLLASPMGGGPVLYDAFESDGQIGGSPGMSESDDYPELPPLSPPIFAQEPIPALTAAEDLSESLESNDSHESANIDSPTHATPAVLEPEPELDSRPQSQTEQQPEPQQQTDPQPQPRPDPPAPRLALARSFSFRDLPSFASSRHLSMHDMLCKVEEEDVALSRPSLSLAAEMAAVRIKREVENAADPIARSPAQSSQRRKRLPRVVVLIPRKRVKILNRRPHPRSDADSDIENQQPNERRSLTEARSAERSSRQRLPPTQESTPTQDSDSQHKPRLQVSLTSASQNPPAKSLGMRRLTPWSKQLRIRQSHQADASDGDDSDDNEGTGVSDRASAPSPTSSSSVELARL</sequence>
<dbReference type="InterPro" id="IPR006722">
    <property type="entry name" value="Sedlin"/>
</dbReference>
<feature type="region of interest" description="Disordered" evidence="3">
    <location>
        <begin position="361"/>
        <end position="384"/>
    </location>
</feature>
<evidence type="ECO:0000313" key="4">
    <source>
        <dbReference type="EMBL" id="KAL2916916.1"/>
    </source>
</evidence>
<evidence type="ECO:0000313" key="5">
    <source>
        <dbReference type="Proteomes" id="UP001527925"/>
    </source>
</evidence>
<dbReference type="InterPro" id="IPR011012">
    <property type="entry name" value="Longin-like_dom_sf"/>
</dbReference>
<feature type="compositionally biased region" description="Acidic residues" evidence="3">
    <location>
        <begin position="803"/>
        <end position="812"/>
    </location>
</feature>
<feature type="region of interest" description="Disordered" evidence="3">
    <location>
        <begin position="704"/>
        <end position="836"/>
    </location>
</feature>
<evidence type="ECO:0000256" key="2">
    <source>
        <dbReference type="ARBA" id="ARBA00024408"/>
    </source>
</evidence>
<dbReference type="PANTHER" id="PTHR12403">
    <property type="entry name" value="TRAFFICKING PROTEIN PARTICLE COMPLEX SUBUNIT 2"/>
    <property type="match status" value="1"/>
</dbReference>
<evidence type="ECO:0000256" key="3">
    <source>
        <dbReference type="SAM" id="MobiDB-lite"/>
    </source>
</evidence>
<feature type="compositionally biased region" description="Basic and acidic residues" evidence="3">
    <location>
        <begin position="725"/>
        <end position="740"/>
    </location>
</feature>
<feature type="compositionally biased region" description="Polar residues" evidence="3">
    <location>
        <begin position="745"/>
        <end position="756"/>
    </location>
</feature>
<comment type="similarity">
    <text evidence="1">Belongs to the TRAPP small subunits family. Sedlin subfamily.</text>
</comment>
<feature type="region of interest" description="Disordered" evidence="3">
    <location>
        <begin position="548"/>
        <end position="612"/>
    </location>
</feature>
<accession>A0ABR4NBK2</accession>
<reference evidence="4 5" key="1">
    <citation type="submission" date="2023-09" db="EMBL/GenBank/DDBJ databases">
        <title>Pangenome analysis of Batrachochytrium dendrobatidis and related Chytrids.</title>
        <authorList>
            <person name="Yacoub M.N."/>
            <person name="Stajich J.E."/>
            <person name="James T.Y."/>
        </authorList>
    </citation>
    <scope>NUCLEOTIDE SEQUENCE [LARGE SCALE GENOMIC DNA]</scope>
    <source>
        <strain evidence="4 5">JEL0888</strain>
    </source>
</reference>
<feature type="compositionally biased region" description="Low complexity" evidence="3">
    <location>
        <begin position="583"/>
        <end position="600"/>
    </location>
</feature>
<dbReference type="CDD" id="cd14854">
    <property type="entry name" value="TRAPPC2L"/>
    <property type="match status" value="1"/>
</dbReference>
<protein>
    <recommendedName>
        <fullName evidence="2">Trafficking protein particle complex subunit 2-like protein</fullName>
    </recommendedName>
</protein>
<gene>
    <name evidence="4" type="ORF">HK105_203695</name>
</gene>
<dbReference type="Proteomes" id="UP001527925">
    <property type="component" value="Unassembled WGS sequence"/>
</dbReference>
<feature type="compositionally biased region" description="Polar residues" evidence="3">
    <location>
        <begin position="766"/>
        <end position="776"/>
    </location>
</feature>
<dbReference type="InterPro" id="IPR044760">
    <property type="entry name" value="TRAPPC2L"/>
</dbReference>
<keyword evidence="5" id="KW-1185">Reference proteome</keyword>
<feature type="compositionally biased region" description="Pro residues" evidence="3">
    <location>
        <begin position="601"/>
        <end position="611"/>
    </location>
</feature>
<dbReference type="SUPFAM" id="SSF64356">
    <property type="entry name" value="SNARE-like"/>
    <property type="match status" value="1"/>
</dbReference>
<dbReference type="Gene3D" id="3.30.450.70">
    <property type="match status" value="1"/>
</dbReference>
<proteinExistence type="inferred from homology"/>
<organism evidence="4 5">
    <name type="scientific">Polyrhizophydium stewartii</name>
    <dbReference type="NCBI Taxonomy" id="2732419"/>
    <lineage>
        <taxon>Eukaryota</taxon>
        <taxon>Fungi</taxon>
        <taxon>Fungi incertae sedis</taxon>
        <taxon>Chytridiomycota</taxon>
        <taxon>Chytridiomycota incertae sedis</taxon>
        <taxon>Chytridiomycetes</taxon>
        <taxon>Rhizophydiales</taxon>
        <taxon>Rhizophydiales incertae sedis</taxon>
        <taxon>Polyrhizophydium</taxon>
    </lineage>
</organism>
<feature type="region of interest" description="Disordered" evidence="3">
    <location>
        <begin position="503"/>
        <end position="535"/>
    </location>
</feature>
<dbReference type="EMBL" id="JADGIZ020000014">
    <property type="protein sequence ID" value="KAL2916916.1"/>
    <property type="molecule type" value="Genomic_DNA"/>
</dbReference>
<name>A0ABR4NBK2_9FUNG</name>
<feature type="compositionally biased region" description="Low complexity" evidence="3">
    <location>
        <begin position="820"/>
        <end position="830"/>
    </location>
</feature>
<comment type="caution">
    <text evidence="4">The sequence shown here is derived from an EMBL/GenBank/DDBJ whole genome shotgun (WGS) entry which is preliminary data.</text>
</comment>
<evidence type="ECO:0000256" key="1">
    <source>
        <dbReference type="ARBA" id="ARBA00006626"/>
    </source>
</evidence>
<dbReference type="Pfam" id="PF04628">
    <property type="entry name" value="Sedlin_N"/>
    <property type="match status" value="1"/>
</dbReference>